<keyword evidence="3" id="KW-1185">Reference proteome</keyword>
<evidence type="ECO:0000313" key="2">
    <source>
        <dbReference type="EMBL" id="KAL3860108.1"/>
    </source>
</evidence>
<dbReference type="NCBIfam" id="TIGR01681">
    <property type="entry name" value="HAD-SF-IIIC"/>
    <property type="match status" value="1"/>
</dbReference>
<dbReference type="PANTHER" id="PTHR17901">
    <property type="entry name" value="MAGNESIUM-DEPENDENT PHOSPHATASE 1 MDP1"/>
    <property type="match status" value="1"/>
</dbReference>
<dbReference type="InterPro" id="IPR036412">
    <property type="entry name" value="HAD-like_sf"/>
</dbReference>
<dbReference type="Pfam" id="PF12689">
    <property type="entry name" value="Acid_PPase"/>
    <property type="match status" value="1"/>
</dbReference>
<feature type="region of interest" description="Disordered" evidence="1">
    <location>
        <begin position="1"/>
        <end position="60"/>
    </location>
</feature>
<proteinExistence type="predicted"/>
<accession>A0ABD3VH82</accession>
<dbReference type="AlphaFoldDB" id="A0ABD3VH82"/>
<feature type="compositionally biased region" description="Acidic residues" evidence="1">
    <location>
        <begin position="1"/>
        <end position="10"/>
    </location>
</feature>
<dbReference type="SUPFAM" id="SSF56784">
    <property type="entry name" value="HAD-like"/>
    <property type="match status" value="1"/>
</dbReference>
<dbReference type="PANTHER" id="PTHR17901:SF14">
    <property type="entry name" value="MAGNESIUM-DEPENDENT PHOSPHATASE 1"/>
    <property type="match status" value="1"/>
</dbReference>
<feature type="compositionally biased region" description="Low complexity" evidence="1">
    <location>
        <begin position="19"/>
        <end position="30"/>
    </location>
</feature>
<dbReference type="NCBIfam" id="TIGR01685">
    <property type="entry name" value="MDP-1"/>
    <property type="match status" value="1"/>
</dbReference>
<dbReference type="Gene3D" id="3.40.50.1000">
    <property type="entry name" value="HAD superfamily/HAD-like"/>
    <property type="match status" value="1"/>
</dbReference>
<dbReference type="EMBL" id="JBJQND010000012">
    <property type="protein sequence ID" value="KAL3860108.1"/>
    <property type="molecule type" value="Genomic_DNA"/>
</dbReference>
<dbReference type="InterPro" id="IPR023214">
    <property type="entry name" value="HAD_sf"/>
</dbReference>
<name>A0ABD3VH82_SINWO</name>
<dbReference type="InterPro" id="IPR010036">
    <property type="entry name" value="MDP_1_eu_arc"/>
</dbReference>
<dbReference type="Proteomes" id="UP001634394">
    <property type="component" value="Unassembled WGS sequence"/>
</dbReference>
<evidence type="ECO:0000313" key="3">
    <source>
        <dbReference type="Proteomes" id="UP001634394"/>
    </source>
</evidence>
<sequence>MMAAYDEEERDQLSDLYETSDTGDTPGTSDARSATSEERSVTPETAETTSEGDTDEIKEEPRPKCIVFDLDYTLWPFWVDRRINVELPFKSVDGRVHDATGRELKSFPDITDMLIRLKMEGYQLGIASEAFYKEEVANLVKLFGWDDCFDYQEIYPGSKIFHFVNIKRQSGINFPDMLYFDDEKENLSEVSGTCTGITTVWADRGVSDELVEEALQKFAENRQSNTYYRSKPVTISRRNSSEPFQSLRETINMKRRNSIEAQQSMLGPLAFGNYKPSLIQAQQKEHGVGHRPSMGQSQHGEKPIGGPMGFKPRRRFSIM</sequence>
<organism evidence="2 3">
    <name type="scientific">Sinanodonta woodiana</name>
    <name type="common">Chinese pond mussel</name>
    <name type="synonym">Anodonta woodiana</name>
    <dbReference type="NCBI Taxonomy" id="1069815"/>
    <lineage>
        <taxon>Eukaryota</taxon>
        <taxon>Metazoa</taxon>
        <taxon>Spiralia</taxon>
        <taxon>Lophotrochozoa</taxon>
        <taxon>Mollusca</taxon>
        <taxon>Bivalvia</taxon>
        <taxon>Autobranchia</taxon>
        <taxon>Heteroconchia</taxon>
        <taxon>Palaeoheterodonta</taxon>
        <taxon>Unionida</taxon>
        <taxon>Unionoidea</taxon>
        <taxon>Unionidae</taxon>
        <taxon>Unioninae</taxon>
        <taxon>Sinanodonta</taxon>
    </lineage>
</organism>
<dbReference type="InterPro" id="IPR010033">
    <property type="entry name" value="HAD_SF_ppase_IIIC"/>
</dbReference>
<protein>
    <recommendedName>
        <fullName evidence="4">Magnesium-dependent phosphatase 1</fullName>
    </recommendedName>
</protein>
<dbReference type="SFLD" id="SFLDG01129">
    <property type="entry name" value="C1.5:_HAD__Beta-PGM__Phosphata"/>
    <property type="match status" value="1"/>
</dbReference>
<evidence type="ECO:0008006" key="4">
    <source>
        <dbReference type="Google" id="ProtNLM"/>
    </source>
</evidence>
<comment type="caution">
    <text evidence="2">The sequence shown here is derived from an EMBL/GenBank/DDBJ whole genome shotgun (WGS) entry which is preliminary data.</text>
</comment>
<feature type="region of interest" description="Disordered" evidence="1">
    <location>
        <begin position="282"/>
        <end position="319"/>
    </location>
</feature>
<reference evidence="2 3" key="1">
    <citation type="submission" date="2024-11" db="EMBL/GenBank/DDBJ databases">
        <title>Chromosome-level genome assembly of the freshwater bivalve Anodonta woodiana.</title>
        <authorList>
            <person name="Chen X."/>
        </authorList>
    </citation>
    <scope>NUCLEOTIDE SEQUENCE [LARGE SCALE GENOMIC DNA]</scope>
    <source>
        <strain evidence="2">MN2024</strain>
        <tissue evidence="2">Gills</tissue>
    </source>
</reference>
<dbReference type="SFLD" id="SFLDS00003">
    <property type="entry name" value="Haloacid_Dehalogenase"/>
    <property type="match status" value="1"/>
</dbReference>
<gene>
    <name evidence="2" type="ORF">ACJMK2_010276</name>
</gene>
<evidence type="ECO:0000256" key="1">
    <source>
        <dbReference type="SAM" id="MobiDB-lite"/>
    </source>
</evidence>
<dbReference type="SFLD" id="SFLDG01131">
    <property type="entry name" value="C1.5.2:_MDP_Like"/>
    <property type="match status" value="1"/>
</dbReference>